<proteinExistence type="predicted"/>
<dbReference type="Gene3D" id="3.40.190.170">
    <property type="entry name" value="Bacterial extracellular solute-binding protein, family 7"/>
    <property type="match status" value="1"/>
</dbReference>
<dbReference type="RefSeq" id="WP_123692145.1">
    <property type="nucleotide sequence ID" value="NZ_AP019700.1"/>
</dbReference>
<evidence type="ECO:0000256" key="2">
    <source>
        <dbReference type="SAM" id="SignalP"/>
    </source>
</evidence>
<dbReference type="EMBL" id="RJKX01000015">
    <property type="protein sequence ID" value="ROP84311.1"/>
    <property type="molecule type" value="Genomic_DNA"/>
</dbReference>
<dbReference type="CDD" id="cd13603">
    <property type="entry name" value="PBP2_TRAP_Siap_TeaA_like"/>
    <property type="match status" value="1"/>
</dbReference>
<organism evidence="3 4">
    <name type="scientific">Stella humosa</name>
    <dbReference type="NCBI Taxonomy" id="94"/>
    <lineage>
        <taxon>Bacteria</taxon>
        <taxon>Pseudomonadati</taxon>
        <taxon>Pseudomonadota</taxon>
        <taxon>Alphaproteobacteria</taxon>
        <taxon>Rhodospirillales</taxon>
        <taxon>Stellaceae</taxon>
        <taxon>Stella</taxon>
    </lineage>
</organism>
<sequence length="321" mass="35382">MRLAAAILALFALLAHPAEARARFLVASALPESGVTRIFIDRLQAELRTAWPDQKVELAMAGMLGGETELLDLLKSGEYELHLGVLHGAVYYPELDATLVPFLFPDYPAIERFLDGPVGRRMADALARRGNAVLLGSYDLGQRWTTASKRFETVEELHDIKIRMPEIPLWIKIWGGMGAAVVPIAAPDVPAAIRAGTIDAQENTLSNIFGRRSYQGQAFLIETAHHQSHVSVMAQKGFWHKLLPAQRRLLQDAVERASDAATDALRELDRTILDRLVATGMTRVVPRPEFRQKALPVVEKAARDMLAPGVYEAALAAIEAR</sequence>
<dbReference type="PANTHER" id="PTHR33376">
    <property type="match status" value="1"/>
</dbReference>
<gene>
    <name evidence="3" type="ORF">EDC65_3661</name>
</gene>
<evidence type="ECO:0000313" key="4">
    <source>
        <dbReference type="Proteomes" id="UP000278222"/>
    </source>
</evidence>
<keyword evidence="1 2" id="KW-0732">Signal</keyword>
<feature type="signal peptide" evidence="2">
    <location>
        <begin position="1"/>
        <end position="20"/>
    </location>
</feature>
<accession>A0A3N1KUQ3</accession>
<dbReference type="InterPro" id="IPR038404">
    <property type="entry name" value="TRAP_DctP_sf"/>
</dbReference>
<protein>
    <submittedName>
        <fullName evidence="3">TRAP-type C4-dicarboxylate transport system substrate-binding protein</fullName>
    </submittedName>
</protein>
<dbReference type="Pfam" id="PF03480">
    <property type="entry name" value="DctP"/>
    <property type="match status" value="1"/>
</dbReference>
<evidence type="ECO:0000256" key="1">
    <source>
        <dbReference type="ARBA" id="ARBA00022729"/>
    </source>
</evidence>
<keyword evidence="4" id="KW-1185">Reference proteome</keyword>
<dbReference type="Proteomes" id="UP000278222">
    <property type="component" value="Unassembled WGS sequence"/>
</dbReference>
<dbReference type="PANTHER" id="PTHR33376:SF4">
    <property type="entry name" value="SIALIC ACID-BINDING PERIPLASMIC PROTEIN SIAP"/>
    <property type="match status" value="1"/>
</dbReference>
<comment type="caution">
    <text evidence="3">The sequence shown here is derived from an EMBL/GenBank/DDBJ whole genome shotgun (WGS) entry which is preliminary data.</text>
</comment>
<dbReference type="GO" id="GO:0055085">
    <property type="term" value="P:transmembrane transport"/>
    <property type="evidence" value="ECO:0007669"/>
    <property type="project" value="InterPro"/>
</dbReference>
<dbReference type="AlphaFoldDB" id="A0A3N1KUQ3"/>
<dbReference type="InterPro" id="IPR018389">
    <property type="entry name" value="DctP_fam"/>
</dbReference>
<reference evidence="3 4" key="1">
    <citation type="submission" date="2018-11" db="EMBL/GenBank/DDBJ databases">
        <title>Genomic Encyclopedia of Type Strains, Phase IV (KMG-IV): sequencing the most valuable type-strain genomes for metagenomic binning, comparative biology and taxonomic classification.</title>
        <authorList>
            <person name="Goeker M."/>
        </authorList>
    </citation>
    <scope>NUCLEOTIDE SEQUENCE [LARGE SCALE GENOMIC DNA]</scope>
    <source>
        <strain evidence="3 4">DSM 5900</strain>
    </source>
</reference>
<dbReference type="NCBIfam" id="NF037995">
    <property type="entry name" value="TRAP_S1"/>
    <property type="match status" value="1"/>
</dbReference>
<feature type="chain" id="PRO_5017998906" evidence="2">
    <location>
        <begin position="21"/>
        <end position="321"/>
    </location>
</feature>
<evidence type="ECO:0000313" key="3">
    <source>
        <dbReference type="EMBL" id="ROP84311.1"/>
    </source>
</evidence>
<name>A0A3N1KUQ3_9PROT</name>
<dbReference type="OrthoDB" id="8673861at2"/>